<dbReference type="RefSeq" id="WP_074649136.1">
    <property type="nucleotide sequence ID" value="NZ_FOIL01000013.1"/>
</dbReference>
<evidence type="ECO:0000313" key="1">
    <source>
        <dbReference type="EMBL" id="SET33006.1"/>
    </source>
</evidence>
<sequence length="106" mass="11934">MEEPKPPCGLWTGIEKEEKMNMNRYAFDNTEDTEEMSDLEQSLEPVIDPGVNPAYYGQSEEDTAPDPEELLDGYIQVLKALNYDNENIAYAAGTTLERVLEVVGED</sequence>
<organism evidence="1 2">
    <name type="scientific">[Clostridium] aminophilum</name>
    <dbReference type="NCBI Taxonomy" id="1526"/>
    <lineage>
        <taxon>Bacteria</taxon>
        <taxon>Bacillati</taxon>
        <taxon>Bacillota</taxon>
        <taxon>Clostridia</taxon>
        <taxon>Lachnospirales</taxon>
        <taxon>Lachnospiraceae</taxon>
    </lineage>
</organism>
<accession>A0A1I0DKJ3</accession>
<dbReference type="AlphaFoldDB" id="A0A1I0DKJ3"/>
<keyword evidence="2" id="KW-1185">Reference proteome</keyword>
<dbReference type="EMBL" id="FOIL01000013">
    <property type="protein sequence ID" value="SET33006.1"/>
    <property type="molecule type" value="Genomic_DNA"/>
</dbReference>
<proteinExistence type="predicted"/>
<reference evidence="1 2" key="1">
    <citation type="submission" date="2016-10" db="EMBL/GenBank/DDBJ databases">
        <authorList>
            <person name="de Groot N.N."/>
        </authorList>
    </citation>
    <scope>NUCLEOTIDE SEQUENCE [LARGE SCALE GENOMIC DNA]</scope>
    <source>
        <strain evidence="1 2">KH1P1</strain>
    </source>
</reference>
<protein>
    <submittedName>
        <fullName evidence="1">Uncharacterized protein</fullName>
    </submittedName>
</protein>
<dbReference type="Proteomes" id="UP000199820">
    <property type="component" value="Unassembled WGS sequence"/>
</dbReference>
<gene>
    <name evidence="1" type="ORF">SAMN04487771_10138</name>
</gene>
<evidence type="ECO:0000313" key="2">
    <source>
        <dbReference type="Proteomes" id="UP000199820"/>
    </source>
</evidence>
<name>A0A1I0DKJ3_9FIRM</name>